<evidence type="ECO:0000313" key="4">
    <source>
        <dbReference type="Proteomes" id="UP001454036"/>
    </source>
</evidence>
<accession>A0AAV3Q208</accession>
<dbReference type="PROSITE" id="PS50181">
    <property type="entry name" value="FBOX"/>
    <property type="match status" value="1"/>
</dbReference>
<dbReference type="SUPFAM" id="SSF81383">
    <property type="entry name" value="F-box domain"/>
    <property type="match status" value="1"/>
</dbReference>
<dbReference type="EMBL" id="BAABME010003102">
    <property type="protein sequence ID" value="GAA0157421.1"/>
    <property type="molecule type" value="Genomic_DNA"/>
</dbReference>
<keyword evidence="1" id="KW-1133">Transmembrane helix</keyword>
<dbReference type="SMART" id="SM00256">
    <property type="entry name" value="FBOX"/>
    <property type="match status" value="1"/>
</dbReference>
<comment type="caution">
    <text evidence="3">The sequence shown here is derived from an EMBL/GenBank/DDBJ whole genome shotgun (WGS) entry which is preliminary data.</text>
</comment>
<protein>
    <recommendedName>
        <fullName evidence="2">F-box domain-containing protein</fullName>
    </recommendedName>
</protein>
<evidence type="ECO:0000256" key="1">
    <source>
        <dbReference type="SAM" id="Phobius"/>
    </source>
</evidence>
<dbReference type="AlphaFoldDB" id="A0AAV3Q208"/>
<dbReference type="InterPro" id="IPR055294">
    <property type="entry name" value="FBL60-like"/>
</dbReference>
<dbReference type="Pfam" id="PF00646">
    <property type="entry name" value="F-box"/>
    <property type="match status" value="1"/>
</dbReference>
<evidence type="ECO:0000259" key="2">
    <source>
        <dbReference type="PROSITE" id="PS50181"/>
    </source>
</evidence>
<name>A0AAV3Q208_LITER</name>
<dbReference type="InterPro" id="IPR001810">
    <property type="entry name" value="F-box_dom"/>
</dbReference>
<feature type="transmembrane region" description="Helical" evidence="1">
    <location>
        <begin position="24"/>
        <end position="47"/>
    </location>
</feature>
<evidence type="ECO:0000313" key="3">
    <source>
        <dbReference type="EMBL" id="GAA0157421.1"/>
    </source>
</evidence>
<reference evidence="3 4" key="1">
    <citation type="submission" date="2024-01" db="EMBL/GenBank/DDBJ databases">
        <title>The complete chloroplast genome sequence of Lithospermum erythrorhizon: insights into the phylogenetic relationship among Boraginaceae species and the maternal lineages of purple gromwells.</title>
        <authorList>
            <person name="Okada T."/>
            <person name="Watanabe K."/>
        </authorList>
    </citation>
    <scope>NUCLEOTIDE SEQUENCE [LARGE SCALE GENOMIC DNA]</scope>
</reference>
<gene>
    <name evidence="3" type="ORF">LIER_14691</name>
</gene>
<sequence length="79" mass="9109">MADSSKRIKELSSNDRMSQLPDEILCHILSYLTMVDSVATCILSPRWNGLWKHVSKDHSITVVPHWAIMLLVLCFYIIH</sequence>
<dbReference type="PANTHER" id="PTHR31293:SF12">
    <property type="entry name" value="RNI-LIKE SUPERFAMILY PROTEIN"/>
    <property type="match status" value="1"/>
</dbReference>
<dbReference type="Proteomes" id="UP001454036">
    <property type="component" value="Unassembled WGS sequence"/>
</dbReference>
<keyword evidence="4" id="KW-1185">Reference proteome</keyword>
<proteinExistence type="predicted"/>
<keyword evidence="1" id="KW-0472">Membrane</keyword>
<dbReference type="Gene3D" id="1.20.1280.50">
    <property type="match status" value="1"/>
</dbReference>
<feature type="transmembrane region" description="Helical" evidence="1">
    <location>
        <begin position="59"/>
        <end position="78"/>
    </location>
</feature>
<organism evidence="3 4">
    <name type="scientific">Lithospermum erythrorhizon</name>
    <name type="common">Purple gromwell</name>
    <name type="synonym">Lithospermum officinale var. erythrorhizon</name>
    <dbReference type="NCBI Taxonomy" id="34254"/>
    <lineage>
        <taxon>Eukaryota</taxon>
        <taxon>Viridiplantae</taxon>
        <taxon>Streptophyta</taxon>
        <taxon>Embryophyta</taxon>
        <taxon>Tracheophyta</taxon>
        <taxon>Spermatophyta</taxon>
        <taxon>Magnoliopsida</taxon>
        <taxon>eudicotyledons</taxon>
        <taxon>Gunneridae</taxon>
        <taxon>Pentapetalae</taxon>
        <taxon>asterids</taxon>
        <taxon>lamiids</taxon>
        <taxon>Boraginales</taxon>
        <taxon>Boraginaceae</taxon>
        <taxon>Boraginoideae</taxon>
        <taxon>Lithospermeae</taxon>
        <taxon>Lithospermum</taxon>
    </lineage>
</organism>
<feature type="domain" description="F-box" evidence="2">
    <location>
        <begin position="14"/>
        <end position="63"/>
    </location>
</feature>
<keyword evidence="1" id="KW-0812">Transmembrane</keyword>
<dbReference type="InterPro" id="IPR036047">
    <property type="entry name" value="F-box-like_dom_sf"/>
</dbReference>
<dbReference type="PANTHER" id="PTHR31293">
    <property type="entry name" value="RNI-LIKE SUPERFAMILY PROTEIN"/>
    <property type="match status" value="1"/>
</dbReference>